<evidence type="ECO:0000256" key="1">
    <source>
        <dbReference type="SAM" id="Phobius"/>
    </source>
</evidence>
<feature type="transmembrane region" description="Helical" evidence="1">
    <location>
        <begin position="12"/>
        <end position="29"/>
    </location>
</feature>
<name>A0A9D4EL39_DREPO</name>
<reference evidence="2" key="1">
    <citation type="journal article" date="2019" name="bioRxiv">
        <title>The Genome of the Zebra Mussel, Dreissena polymorpha: A Resource for Invasive Species Research.</title>
        <authorList>
            <person name="McCartney M.A."/>
            <person name="Auch B."/>
            <person name="Kono T."/>
            <person name="Mallez S."/>
            <person name="Zhang Y."/>
            <person name="Obille A."/>
            <person name="Becker A."/>
            <person name="Abrahante J.E."/>
            <person name="Garbe J."/>
            <person name="Badalamenti J.P."/>
            <person name="Herman A."/>
            <person name="Mangelson H."/>
            <person name="Liachko I."/>
            <person name="Sullivan S."/>
            <person name="Sone E.D."/>
            <person name="Koren S."/>
            <person name="Silverstein K.A.T."/>
            <person name="Beckman K.B."/>
            <person name="Gohl D.M."/>
        </authorList>
    </citation>
    <scope>NUCLEOTIDE SEQUENCE</scope>
    <source>
        <strain evidence="2">Duluth1</strain>
        <tissue evidence="2">Whole animal</tissue>
    </source>
</reference>
<keyword evidence="1" id="KW-1133">Transmembrane helix</keyword>
<evidence type="ECO:0000313" key="2">
    <source>
        <dbReference type="EMBL" id="KAH3781606.1"/>
    </source>
</evidence>
<proteinExistence type="predicted"/>
<keyword evidence="1" id="KW-0812">Transmembrane</keyword>
<protein>
    <submittedName>
        <fullName evidence="2">Uncharacterized protein</fullName>
    </submittedName>
</protein>
<gene>
    <name evidence="2" type="ORF">DPMN_159506</name>
</gene>
<dbReference type="EMBL" id="JAIWYP010000008">
    <property type="protein sequence ID" value="KAH3781606.1"/>
    <property type="molecule type" value="Genomic_DNA"/>
</dbReference>
<dbReference type="AlphaFoldDB" id="A0A9D4EL39"/>
<accession>A0A9D4EL39</accession>
<evidence type="ECO:0000313" key="3">
    <source>
        <dbReference type="Proteomes" id="UP000828390"/>
    </source>
</evidence>
<comment type="caution">
    <text evidence="2">The sequence shown here is derived from an EMBL/GenBank/DDBJ whole genome shotgun (WGS) entry which is preliminary data.</text>
</comment>
<reference evidence="2" key="2">
    <citation type="submission" date="2020-11" db="EMBL/GenBank/DDBJ databases">
        <authorList>
            <person name="McCartney M.A."/>
            <person name="Auch B."/>
            <person name="Kono T."/>
            <person name="Mallez S."/>
            <person name="Becker A."/>
            <person name="Gohl D.M."/>
            <person name="Silverstein K.A.T."/>
            <person name="Koren S."/>
            <person name="Bechman K.B."/>
            <person name="Herman A."/>
            <person name="Abrahante J.E."/>
            <person name="Garbe J."/>
        </authorList>
    </citation>
    <scope>NUCLEOTIDE SEQUENCE</scope>
    <source>
        <strain evidence="2">Duluth1</strain>
        <tissue evidence="2">Whole animal</tissue>
    </source>
</reference>
<keyword evidence="3" id="KW-1185">Reference proteome</keyword>
<sequence>MLLHLPLLFHYQYFTTSAIIAINTCRFLYVRHTSSMWIMSTQNHTIPSRSLFPQVGHNVARENKPKNMK</sequence>
<keyword evidence="1" id="KW-0472">Membrane</keyword>
<organism evidence="2 3">
    <name type="scientific">Dreissena polymorpha</name>
    <name type="common">Zebra mussel</name>
    <name type="synonym">Mytilus polymorpha</name>
    <dbReference type="NCBI Taxonomy" id="45954"/>
    <lineage>
        <taxon>Eukaryota</taxon>
        <taxon>Metazoa</taxon>
        <taxon>Spiralia</taxon>
        <taxon>Lophotrochozoa</taxon>
        <taxon>Mollusca</taxon>
        <taxon>Bivalvia</taxon>
        <taxon>Autobranchia</taxon>
        <taxon>Heteroconchia</taxon>
        <taxon>Euheterodonta</taxon>
        <taxon>Imparidentia</taxon>
        <taxon>Neoheterodontei</taxon>
        <taxon>Myida</taxon>
        <taxon>Dreissenoidea</taxon>
        <taxon>Dreissenidae</taxon>
        <taxon>Dreissena</taxon>
    </lineage>
</organism>
<dbReference type="Proteomes" id="UP000828390">
    <property type="component" value="Unassembled WGS sequence"/>
</dbReference>